<dbReference type="PANTHER" id="PTHR12395:SF9">
    <property type="entry name" value="DECAPPING AND EXORIBONUCLEASE PROTEIN"/>
    <property type="match status" value="1"/>
</dbReference>
<dbReference type="GO" id="GO:0034353">
    <property type="term" value="F:mRNA 5'-diphosphatase activity"/>
    <property type="evidence" value="ECO:0007669"/>
    <property type="project" value="TreeGrafter"/>
</dbReference>
<comment type="similarity">
    <text evidence="2 7">Belongs to the DXO/Dom3Z family.</text>
</comment>
<comment type="subcellular location">
    <subcellularLocation>
        <location evidence="7">Nucleus</location>
    </subcellularLocation>
</comment>
<evidence type="ECO:0000256" key="8">
    <source>
        <dbReference type="SAM" id="MobiDB-lite"/>
    </source>
</evidence>
<dbReference type="EC" id="3.6.1.-" evidence="7"/>
<dbReference type="EMBL" id="KB822720">
    <property type="protein sequence ID" value="ETN40497.1"/>
    <property type="molecule type" value="Genomic_DNA"/>
</dbReference>
<dbReference type="GO" id="GO:0000166">
    <property type="term" value="F:nucleotide binding"/>
    <property type="evidence" value="ECO:0007669"/>
    <property type="project" value="UniProtKB-KW"/>
</dbReference>
<dbReference type="GO" id="GO:0000956">
    <property type="term" value="P:nuclear-transcribed mRNA catabolic process"/>
    <property type="evidence" value="ECO:0007669"/>
    <property type="project" value="TreeGrafter"/>
</dbReference>
<dbReference type="GO" id="GO:0046872">
    <property type="term" value="F:metal ion binding"/>
    <property type="evidence" value="ECO:0007669"/>
    <property type="project" value="UniProtKB-KW"/>
</dbReference>
<protein>
    <recommendedName>
        <fullName evidence="7">Decapping nuclease</fullName>
        <ecNumber evidence="7">3.6.1.-</ecNumber>
    </recommendedName>
</protein>
<evidence type="ECO:0000313" key="10">
    <source>
        <dbReference type="EMBL" id="ETN40497.1"/>
    </source>
</evidence>
<evidence type="ECO:0000256" key="6">
    <source>
        <dbReference type="ARBA" id="ARBA00048124"/>
    </source>
</evidence>
<dbReference type="Proteomes" id="UP000030752">
    <property type="component" value="Unassembled WGS sequence"/>
</dbReference>
<keyword evidence="7" id="KW-0547">Nucleotide-binding</keyword>
<dbReference type="eggNOG" id="KOG1982">
    <property type="taxonomic scope" value="Eukaryota"/>
</dbReference>
<comment type="catalytic activity">
    <reaction evidence="3">
        <text>a 5'-end (N(7)-methyl 5'-triphosphoguanosine)-ribonucleoside-ribonucleotide in mRNA + H2O = a (N(7)-methyl 5'-triphosphoguanosine)-nucleoside + a 5'-end phospho-ribonucleoside in mRNA + H(+)</text>
        <dbReference type="Rhea" id="RHEA:66928"/>
        <dbReference type="Rhea" id="RHEA-COMP:15692"/>
        <dbReference type="Rhea" id="RHEA-COMP:17313"/>
        <dbReference type="ChEBI" id="CHEBI:15377"/>
        <dbReference type="ChEBI" id="CHEBI:15378"/>
        <dbReference type="ChEBI" id="CHEBI:138282"/>
        <dbReference type="ChEBI" id="CHEBI:172876"/>
        <dbReference type="ChEBI" id="CHEBI:172877"/>
    </reaction>
    <physiologicalReaction direction="left-to-right" evidence="3">
        <dbReference type="Rhea" id="RHEA:66929"/>
    </physiologicalReaction>
</comment>
<dbReference type="OrthoDB" id="5853397at2759"/>
<keyword evidence="7" id="KW-0479">Metal-binding</keyword>
<dbReference type="GO" id="GO:0004518">
    <property type="term" value="F:nuclease activity"/>
    <property type="evidence" value="ECO:0007669"/>
    <property type="project" value="UniProtKB-KW"/>
</dbReference>
<comment type="catalytic activity">
    <reaction evidence="4">
        <text>a 5'-end triphospho-ribonucleoside in mRNA + H2O = a 5'-end phospho-ribonucleoside in mRNA + diphosphate + H(+)</text>
        <dbReference type="Rhea" id="RHEA:78683"/>
        <dbReference type="Rhea" id="RHEA-COMP:15692"/>
        <dbReference type="Rhea" id="RHEA-COMP:17164"/>
        <dbReference type="ChEBI" id="CHEBI:15377"/>
        <dbReference type="ChEBI" id="CHEBI:15378"/>
        <dbReference type="ChEBI" id="CHEBI:33019"/>
        <dbReference type="ChEBI" id="CHEBI:138282"/>
        <dbReference type="ChEBI" id="CHEBI:167618"/>
    </reaction>
    <physiologicalReaction direction="left-to-right" evidence="4">
        <dbReference type="Rhea" id="RHEA:78684"/>
    </physiologicalReaction>
</comment>
<dbReference type="RefSeq" id="XP_008717340.1">
    <property type="nucleotide sequence ID" value="XM_008719118.1"/>
</dbReference>
<evidence type="ECO:0000256" key="5">
    <source>
        <dbReference type="ARBA" id="ARBA00046211"/>
    </source>
</evidence>
<dbReference type="Pfam" id="PF08652">
    <property type="entry name" value="RAI1"/>
    <property type="match status" value="1"/>
</dbReference>
<dbReference type="InParanoid" id="W2RVN2"/>
<dbReference type="STRING" id="1220924.W2RVN2"/>
<accession>W2RVN2</accession>
<keyword evidence="7" id="KW-0540">Nuclease</keyword>
<dbReference type="VEuPathDB" id="FungiDB:HMPREF1541_04774"/>
<dbReference type="InterPro" id="IPR039039">
    <property type="entry name" value="RAI1-like_fam"/>
</dbReference>
<feature type="compositionally biased region" description="Low complexity" evidence="8">
    <location>
        <begin position="389"/>
        <end position="399"/>
    </location>
</feature>
<keyword evidence="7" id="KW-0378">Hydrolase</keyword>
<evidence type="ECO:0000256" key="4">
    <source>
        <dbReference type="ARBA" id="ARBA00044692"/>
    </source>
</evidence>
<dbReference type="GO" id="GO:0110155">
    <property type="term" value="P:NAD-cap decapping"/>
    <property type="evidence" value="ECO:0007669"/>
    <property type="project" value="TreeGrafter"/>
</dbReference>
<evidence type="ECO:0000256" key="1">
    <source>
        <dbReference type="ARBA" id="ARBA00001968"/>
    </source>
</evidence>
<dbReference type="PANTHER" id="PTHR12395">
    <property type="entry name" value="DOM-3 RELATED"/>
    <property type="match status" value="1"/>
</dbReference>
<feature type="domain" description="RAI1-like" evidence="9">
    <location>
        <begin position="23"/>
        <end position="361"/>
    </location>
</feature>
<keyword evidence="7" id="KW-0539">Nucleus</keyword>
<sequence length="435" mass="49644">MAHIHSFQIEPIQRFTNQDAAIRRPREFTYFSYDEEHKFRLDASSLRYYYPPSLPADLSKGFDTFRQLDDSADDHLDGLLDAMIAFERGKGAKTEVDIITWRGMMTKIMTVPFSHLDEWEMNATFFQDTIFIEENHAKKLDSRQRQNNSGAHRGNMSQDLMSFWGYKFETISLMPKPWSETPRDYLESREDEVVSNYAQYCSIVRTGFGKTKLVIGGEVDAVEAFKPEDKSQPIRWIELKTTAELGNDRDLVKLERKLLKFWAQSFLLGVPKIVVGYRSQQGILQRLEEIETQTIPERVLRGKRMWDGQTCINFTSSFLDWLKSTITGEGTWRIRKREKVPFLEVFKVEQSGTGDILSKAFLDWRMQELPKVPATVDADGPKPTQNGQAADAASTAADAFHPEPAHDPSVNGDGLDARKAELLAAIHGAADHKPP</sequence>
<dbReference type="GO" id="GO:0005829">
    <property type="term" value="C:cytosol"/>
    <property type="evidence" value="ECO:0007669"/>
    <property type="project" value="TreeGrafter"/>
</dbReference>
<comment type="catalytic activity">
    <reaction evidence="6">
        <text>a 5'-end NAD(+)-phospho-ribonucleoside in mRNA + H2O = a 5'-end phospho-ribonucleoside in mRNA + NAD(+) + H(+)</text>
        <dbReference type="Rhea" id="RHEA:60880"/>
        <dbReference type="Rhea" id="RHEA-COMP:15692"/>
        <dbReference type="Rhea" id="RHEA-COMP:15698"/>
        <dbReference type="ChEBI" id="CHEBI:15377"/>
        <dbReference type="ChEBI" id="CHEBI:15378"/>
        <dbReference type="ChEBI" id="CHEBI:57540"/>
        <dbReference type="ChEBI" id="CHEBI:138282"/>
        <dbReference type="ChEBI" id="CHEBI:144029"/>
    </reaction>
    <physiologicalReaction direction="left-to-right" evidence="6">
        <dbReference type="Rhea" id="RHEA:60881"/>
    </physiologicalReaction>
</comment>
<proteinExistence type="inferred from homology"/>
<comment type="cofactor">
    <cofactor evidence="1 7">
        <name>a divalent metal cation</name>
        <dbReference type="ChEBI" id="CHEBI:60240"/>
    </cofactor>
</comment>
<name>W2RVN2_CYPE1</name>
<dbReference type="InterPro" id="IPR013961">
    <property type="entry name" value="RAI1"/>
</dbReference>
<dbReference type="HOGENOM" id="CLU_024877_4_1_1"/>
<evidence type="ECO:0000313" key="11">
    <source>
        <dbReference type="Proteomes" id="UP000030752"/>
    </source>
</evidence>
<evidence type="ECO:0000256" key="3">
    <source>
        <dbReference type="ARBA" id="ARBA00044676"/>
    </source>
</evidence>
<feature type="region of interest" description="Disordered" evidence="8">
    <location>
        <begin position="374"/>
        <end position="418"/>
    </location>
</feature>
<dbReference type="FunCoup" id="W2RVN2">
    <property type="interactions" value="629"/>
</dbReference>
<gene>
    <name evidence="10" type="ORF">HMPREF1541_04774</name>
</gene>
<dbReference type="GO" id="GO:0003723">
    <property type="term" value="F:RNA binding"/>
    <property type="evidence" value="ECO:0007669"/>
    <property type="project" value="UniProtKB-KW"/>
</dbReference>
<keyword evidence="11" id="KW-1185">Reference proteome</keyword>
<reference evidence="10 11" key="1">
    <citation type="submission" date="2013-03" db="EMBL/GenBank/DDBJ databases">
        <title>The Genome Sequence of Phialophora europaea CBS 101466.</title>
        <authorList>
            <consortium name="The Broad Institute Genomics Platform"/>
            <person name="Cuomo C."/>
            <person name="de Hoog S."/>
            <person name="Gorbushina A."/>
            <person name="Walker B."/>
            <person name="Young S.K."/>
            <person name="Zeng Q."/>
            <person name="Gargeya S."/>
            <person name="Fitzgerald M."/>
            <person name="Haas B."/>
            <person name="Abouelleil A."/>
            <person name="Allen A.W."/>
            <person name="Alvarado L."/>
            <person name="Arachchi H.M."/>
            <person name="Berlin A.M."/>
            <person name="Chapman S.B."/>
            <person name="Gainer-Dewar J."/>
            <person name="Goldberg J."/>
            <person name="Griggs A."/>
            <person name="Gujja S."/>
            <person name="Hansen M."/>
            <person name="Howarth C."/>
            <person name="Imamovic A."/>
            <person name="Ireland A."/>
            <person name="Larimer J."/>
            <person name="McCowan C."/>
            <person name="Murphy C."/>
            <person name="Pearson M."/>
            <person name="Poon T.W."/>
            <person name="Priest M."/>
            <person name="Roberts A."/>
            <person name="Saif S."/>
            <person name="Shea T."/>
            <person name="Sisk P."/>
            <person name="Sykes S."/>
            <person name="Wortman J."/>
            <person name="Nusbaum C."/>
            <person name="Birren B."/>
        </authorList>
    </citation>
    <scope>NUCLEOTIDE SEQUENCE [LARGE SCALE GENOMIC DNA]</scope>
    <source>
        <strain evidence="10 11">CBS 101466</strain>
    </source>
</reference>
<dbReference type="AlphaFoldDB" id="W2RVN2"/>
<comment type="function">
    <text evidence="5">Decapping enzyme for NAD-capped RNAs: specifically hydrolyzes the nicotinamide adenine dinucleotide (NAD) cap from a subset of RNAs by removing the entire NAD moiety from the 5'-end of an NAD-capped RNA. The NAD-cap is present at the 5'-end of some RNAs and snoRNAs. In contrast to the canonical 5'-end N7 methylguanosine (m7G) cap, the NAD cap promotes mRNA decay. Also acts as a non-canonical decapping enzyme that removes the entire cap structure of m7G capped or incompletely capped RNAs. Has decapping activity toward incomplete 5'-end m7G cap mRNAs such as unmethylated 5'-end-capped RNA (cap0), while it has no activity toward 2'-O-ribose methylated m7G cap (cap1). Also possesses RNA 5'-pyrophosphohydrolase activity by hydrolyzing the 5'-end triphosphate to release pyrophosphates. Stimulates exoribonuclease activity of Rat1, allowing it to degrade RNAs with stable secondary structure more effectively.</text>
</comment>
<organism evidence="10 11">
    <name type="scientific">Cyphellophora europaea (strain CBS 101466)</name>
    <name type="common">Phialophora europaea</name>
    <dbReference type="NCBI Taxonomy" id="1220924"/>
    <lineage>
        <taxon>Eukaryota</taxon>
        <taxon>Fungi</taxon>
        <taxon>Dikarya</taxon>
        <taxon>Ascomycota</taxon>
        <taxon>Pezizomycotina</taxon>
        <taxon>Eurotiomycetes</taxon>
        <taxon>Chaetothyriomycetidae</taxon>
        <taxon>Chaetothyriales</taxon>
        <taxon>Cyphellophoraceae</taxon>
        <taxon>Cyphellophora</taxon>
    </lineage>
</organism>
<keyword evidence="7" id="KW-0694">RNA-binding</keyword>
<dbReference type="GO" id="GO:0005634">
    <property type="term" value="C:nucleus"/>
    <property type="evidence" value="ECO:0007669"/>
    <property type="project" value="UniProtKB-SubCell"/>
</dbReference>
<evidence type="ECO:0000256" key="7">
    <source>
        <dbReference type="RuleBase" id="RU367113"/>
    </source>
</evidence>
<evidence type="ECO:0000259" key="9">
    <source>
        <dbReference type="Pfam" id="PF08652"/>
    </source>
</evidence>
<evidence type="ECO:0000256" key="2">
    <source>
        <dbReference type="ARBA" id="ARBA00006562"/>
    </source>
</evidence>
<dbReference type="GeneID" id="19972113"/>